<dbReference type="GO" id="GO:0032153">
    <property type="term" value="C:cell division site"/>
    <property type="evidence" value="ECO:0007669"/>
    <property type="project" value="UniProtKB-UniRule"/>
</dbReference>
<proteinExistence type="inferred from homology"/>
<feature type="domain" description="SHS2" evidence="7">
    <location>
        <begin position="7"/>
        <end position="194"/>
    </location>
</feature>
<dbReference type="Pfam" id="PF02491">
    <property type="entry name" value="SHS2_FTSA"/>
    <property type="match status" value="1"/>
</dbReference>
<evidence type="ECO:0000256" key="2">
    <source>
        <dbReference type="ARBA" id="ARBA00022618"/>
    </source>
</evidence>
<dbReference type="InterPro" id="IPR020823">
    <property type="entry name" value="Cell_div_FtsA"/>
</dbReference>
<comment type="similarity">
    <text evidence="5 6">Belongs to the FtsA/MreB family.</text>
</comment>
<dbReference type="GO" id="GO:0043093">
    <property type="term" value="P:FtsZ-dependent cytokinesis"/>
    <property type="evidence" value="ECO:0007669"/>
    <property type="project" value="UniProtKB-UniRule"/>
</dbReference>
<reference evidence="8 9" key="1">
    <citation type="journal article" date="2019" name="Appl. Microbiol. Biotechnol.">
        <title>Uncovering carbohydrate metabolism through a genotype-phenotype association study of 56 lactic acid bacteria genomes.</title>
        <authorList>
            <person name="Buron-Moles G."/>
            <person name="Chailyan A."/>
            <person name="Dolejs I."/>
            <person name="Forster J."/>
            <person name="Miks M.H."/>
        </authorList>
    </citation>
    <scope>NUCLEOTIDE SEQUENCE [LARGE SCALE GENOMIC DNA]</scope>
    <source>
        <strain evidence="8 9">ATCC 700006</strain>
    </source>
</reference>
<comment type="function">
    <text evidence="5 6">Cell division protein that is involved in the assembly of the Z ring. May serve as a membrane anchor for the Z ring.</text>
</comment>
<comment type="subunit">
    <text evidence="5">Self-interacts. Interacts with FtsZ.</text>
</comment>
<protein>
    <recommendedName>
        <fullName evidence="5 6">Cell division protein FtsA</fullName>
    </recommendedName>
</protein>
<evidence type="ECO:0000256" key="5">
    <source>
        <dbReference type="HAMAP-Rule" id="MF_02033"/>
    </source>
</evidence>
<dbReference type="InterPro" id="IPR050696">
    <property type="entry name" value="FtsA/MreB"/>
</dbReference>
<dbReference type="Proteomes" id="UP000295681">
    <property type="component" value="Unassembled WGS sequence"/>
</dbReference>
<evidence type="ECO:0000313" key="8">
    <source>
        <dbReference type="EMBL" id="TDG68112.1"/>
    </source>
</evidence>
<dbReference type="SUPFAM" id="SSF53067">
    <property type="entry name" value="Actin-like ATPase domain"/>
    <property type="match status" value="2"/>
</dbReference>
<dbReference type="PIRSF" id="PIRSF003101">
    <property type="entry name" value="FtsA"/>
    <property type="match status" value="1"/>
</dbReference>
<name>A0A4R5N871_9LACO</name>
<sequence length="445" mass="48698">MNDSGVTVGIDIGTTSIKVVISQLIGNQFNIIGAGIAQSRGLRRGIIVDIDATANAIREAVDQAQEKANYQIKDVVVGIAANQLEIIKVDGLVSVANQNKRITYQDVQAVAEQALSRSMPADRDVIDLVPDEFIVDGFDAIKDPHEMIGVRLEMRGTAYVGPSKIIDNTRMAIQKAGLVLKEFVLAPLAMGNSILDDGEQDFGTVLIDLGGGQTTVSVIHDRKLKFTYVDPEGGDYVTHDISTVLGTSYGNAEKLKRNYGFADPSQASADNEFPVAIVGEPNPKLVDEKYLAEIIAARLEQIYSNIYQHLSQINALQLPGGFVLTGGNAALPRMADFAKKILGENVRLFVPDQIGLRHPSYARAMAYALYASRENMTQLVIKQVIMSRREPEITAYPNQVIETNNNEPADTRLIVNDQYAGDSRESTNQSWFAKARQKLSNLFED</sequence>
<keyword evidence="4 5" id="KW-0131">Cell cycle</keyword>
<dbReference type="STRING" id="907931.GCA_000165675_00917"/>
<dbReference type="HAMAP" id="MF_02033">
    <property type="entry name" value="FtsA"/>
    <property type="match status" value="1"/>
</dbReference>
<dbReference type="InterPro" id="IPR003494">
    <property type="entry name" value="SHS2_FtsA"/>
</dbReference>
<dbReference type="SMART" id="SM00842">
    <property type="entry name" value="FtsA"/>
    <property type="match status" value="1"/>
</dbReference>
<evidence type="ECO:0000256" key="3">
    <source>
        <dbReference type="ARBA" id="ARBA00023136"/>
    </source>
</evidence>
<evidence type="ECO:0000313" key="9">
    <source>
        <dbReference type="Proteomes" id="UP000295681"/>
    </source>
</evidence>
<dbReference type="Gene3D" id="3.30.420.40">
    <property type="match status" value="2"/>
</dbReference>
<organism evidence="8 9">
    <name type="scientific">Leuconostoc fallax</name>
    <dbReference type="NCBI Taxonomy" id="1251"/>
    <lineage>
        <taxon>Bacteria</taxon>
        <taxon>Bacillati</taxon>
        <taxon>Bacillota</taxon>
        <taxon>Bacilli</taxon>
        <taxon>Lactobacillales</taxon>
        <taxon>Lactobacillaceae</taxon>
        <taxon>Leuconostoc</taxon>
    </lineage>
</organism>
<keyword evidence="1 5" id="KW-1003">Cell membrane</keyword>
<dbReference type="CDD" id="cd24048">
    <property type="entry name" value="ASKHA_NBD_FtsA"/>
    <property type="match status" value="1"/>
</dbReference>
<dbReference type="Pfam" id="PF14450">
    <property type="entry name" value="FtsA"/>
    <property type="match status" value="1"/>
</dbReference>
<dbReference type="InterPro" id="IPR043129">
    <property type="entry name" value="ATPase_NBD"/>
</dbReference>
<dbReference type="NCBIfam" id="TIGR01174">
    <property type="entry name" value="ftsA"/>
    <property type="match status" value="1"/>
</dbReference>
<keyword evidence="3 5" id="KW-0472">Membrane</keyword>
<evidence type="ECO:0000256" key="1">
    <source>
        <dbReference type="ARBA" id="ARBA00022475"/>
    </source>
</evidence>
<accession>A0A4R5N871</accession>
<dbReference type="EMBL" id="PUFI01000014">
    <property type="protein sequence ID" value="TDG68112.1"/>
    <property type="molecule type" value="Genomic_DNA"/>
</dbReference>
<comment type="caution">
    <text evidence="8">The sequence shown here is derived from an EMBL/GenBank/DDBJ whole genome shotgun (WGS) entry which is preliminary data.</text>
</comment>
<evidence type="ECO:0000256" key="4">
    <source>
        <dbReference type="ARBA" id="ARBA00023306"/>
    </source>
</evidence>
<dbReference type="PANTHER" id="PTHR32432">
    <property type="entry name" value="CELL DIVISION PROTEIN FTSA-RELATED"/>
    <property type="match status" value="1"/>
</dbReference>
<dbReference type="RefSeq" id="WP_010007740.1">
    <property type="nucleotide sequence ID" value="NZ_JAGYGP010000001.1"/>
</dbReference>
<comment type="subcellular location">
    <subcellularLocation>
        <location evidence="5">Cell membrane</location>
        <topology evidence="5">Peripheral membrane protein</topology>
        <orientation evidence="5">Cytoplasmic side</orientation>
    </subcellularLocation>
    <text evidence="5">Localizes to the Z ring in an FtsZ-dependent manner. Targeted to the membrane through a conserved C-terminal amphipathic helix.</text>
</comment>
<keyword evidence="9" id="KW-1185">Reference proteome</keyword>
<evidence type="ECO:0000259" key="7">
    <source>
        <dbReference type="SMART" id="SM00842"/>
    </source>
</evidence>
<gene>
    <name evidence="5" type="primary">ftsA</name>
    <name evidence="8" type="ORF">C5L23_000418</name>
</gene>
<evidence type="ECO:0000256" key="6">
    <source>
        <dbReference type="PIRNR" id="PIRNR003101"/>
    </source>
</evidence>
<dbReference type="AlphaFoldDB" id="A0A4R5N871"/>
<keyword evidence="2 5" id="KW-0132">Cell division</keyword>
<dbReference type="Gene3D" id="3.30.1490.110">
    <property type="match status" value="1"/>
</dbReference>
<dbReference type="GO" id="GO:0009898">
    <property type="term" value="C:cytoplasmic side of plasma membrane"/>
    <property type="evidence" value="ECO:0007669"/>
    <property type="project" value="UniProtKB-UniRule"/>
</dbReference>
<dbReference type="PANTHER" id="PTHR32432:SF4">
    <property type="entry name" value="CELL DIVISION PROTEIN FTSA"/>
    <property type="match status" value="1"/>
</dbReference>